<dbReference type="RefSeq" id="XP_060360410.1">
    <property type="nucleotide sequence ID" value="XM_060509167.1"/>
</dbReference>
<protein>
    <recommendedName>
        <fullName evidence="4">Secreted protein</fullName>
    </recommendedName>
</protein>
<sequence>MKPFGSFLCFLLGLQPSPLLLFLSKKHSSELRNSPRMRSRIYIVELQIKGPSRASLRSSKILSREESDILLHIRTGTGLFSL</sequence>
<feature type="signal peptide" evidence="1">
    <location>
        <begin position="1"/>
        <end position="16"/>
    </location>
</feature>
<evidence type="ECO:0000313" key="2">
    <source>
        <dbReference type="EMBL" id="KAK1716016.1"/>
    </source>
</evidence>
<dbReference type="EMBL" id="JAHMHS010000119">
    <property type="protein sequence ID" value="KAK1716016.1"/>
    <property type="molecule type" value="Genomic_DNA"/>
</dbReference>
<evidence type="ECO:0000256" key="1">
    <source>
        <dbReference type="SAM" id="SignalP"/>
    </source>
</evidence>
<name>A0AAD8UGV4_GLOAC</name>
<keyword evidence="3" id="KW-1185">Reference proteome</keyword>
<organism evidence="2 3">
    <name type="scientific">Glomerella acutata</name>
    <name type="common">Colletotrichum acutatum</name>
    <dbReference type="NCBI Taxonomy" id="27357"/>
    <lineage>
        <taxon>Eukaryota</taxon>
        <taxon>Fungi</taxon>
        <taxon>Dikarya</taxon>
        <taxon>Ascomycota</taxon>
        <taxon>Pezizomycotina</taxon>
        <taxon>Sordariomycetes</taxon>
        <taxon>Hypocreomycetidae</taxon>
        <taxon>Glomerellales</taxon>
        <taxon>Glomerellaceae</taxon>
        <taxon>Colletotrichum</taxon>
        <taxon>Colletotrichum acutatum species complex</taxon>
    </lineage>
</organism>
<dbReference type="GeneID" id="85393066"/>
<dbReference type="Proteomes" id="UP001244207">
    <property type="component" value="Unassembled WGS sequence"/>
</dbReference>
<feature type="chain" id="PRO_5042055286" description="Secreted protein" evidence="1">
    <location>
        <begin position="17"/>
        <end position="82"/>
    </location>
</feature>
<dbReference type="AlphaFoldDB" id="A0AAD8UGV4"/>
<comment type="caution">
    <text evidence="2">The sequence shown here is derived from an EMBL/GenBank/DDBJ whole genome shotgun (WGS) entry which is preliminary data.</text>
</comment>
<evidence type="ECO:0000313" key="3">
    <source>
        <dbReference type="Proteomes" id="UP001244207"/>
    </source>
</evidence>
<evidence type="ECO:0008006" key="4">
    <source>
        <dbReference type="Google" id="ProtNLM"/>
    </source>
</evidence>
<keyword evidence="1" id="KW-0732">Signal</keyword>
<proteinExistence type="predicted"/>
<reference evidence="2" key="1">
    <citation type="submission" date="2021-12" db="EMBL/GenBank/DDBJ databases">
        <title>Comparative genomics, transcriptomics and evolutionary studies reveal genomic signatures of adaptation to plant cell wall in hemibiotrophic fungi.</title>
        <authorList>
            <consortium name="DOE Joint Genome Institute"/>
            <person name="Baroncelli R."/>
            <person name="Diaz J.F."/>
            <person name="Benocci T."/>
            <person name="Peng M."/>
            <person name="Battaglia E."/>
            <person name="Haridas S."/>
            <person name="Andreopoulos W."/>
            <person name="Labutti K."/>
            <person name="Pangilinan J."/>
            <person name="Floch G.L."/>
            <person name="Makela M.R."/>
            <person name="Henrissat B."/>
            <person name="Grigoriev I.V."/>
            <person name="Crouch J.A."/>
            <person name="De Vries R.P."/>
            <person name="Sukno S.A."/>
            <person name="Thon M.R."/>
        </authorList>
    </citation>
    <scope>NUCLEOTIDE SEQUENCE</scope>
    <source>
        <strain evidence="2">CBS 112980</strain>
    </source>
</reference>
<gene>
    <name evidence="2" type="ORF">BDZ83DRAFT_635345</name>
</gene>
<accession>A0AAD8UGV4</accession>